<feature type="compositionally biased region" description="Polar residues" evidence="1">
    <location>
        <begin position="117"/>
        <end position="131"/>
    </location>
</feature>
<keyword evidence="3" id="KW-1185">Reference proteome</keyword>
<dbReference type="Proteomes" id="UP000237481">
    <property type="component" value="Unassembled WGS sequence"/>
</dbReference>
<evidence type="ECO:0000256" key="1">
    <source>
        <dbReference type="SAM" id="MobiDB-lite"/>
    </source>
</evidence>
<dbReference type="STRING" id="94208.A0A2S4KR66"/>
<accession>A0A2S4KR66</accession>
<feature type="region of interest" description="Disordered" evidence="1">
    <location>
        <begin position="99"/>
        <end position="135"/>
    </location>
</feature>
<organism evidence="2 3">
    <name type="scientific">Tolypocladium paradoxum</name>
    <dbReference type="NCBI Taxonomy" id="94208"/>
    <lineage>
        <taxon>Eukaryota</taxon>
        <taxon>Fungi</taxon>
        <taxon>Dikarya</taxon>
        <taxon>Ascomycota</taxon>
        <taxon>Pezizomycotina</taxon>
        <taxon>Sordariomycetes</taxon>
        <taxon>Hypocreomycetidae</taxon>
        <taxon>Hypocreales</taxon>
        <taxon>Ophiocordycipitaceae</taxon>
        <taxon>Tolypocladium</taxon>
    </lineage>
</organism>
<comment type="caution">
    <text evidence="2">The sequence shown here is derived from an EMBL/GenBank/DDBJ whole genome shotgun (WGS) entry which is preliminary data.</text>
</comment>
<reference evidence="2 3" key="1">
    <citation type="submission" date="2018-01" db="EMBL/GenBank/DDBJ databases">
        <title>Harnessing the power of phylogenomics to disentangle the directionality and signatures of interkingdom host jumping in the parasitic fungal genus Tolypocladium.</title>
        <authorList>
            <person name="Quandt C.A."/>
            <person name="Patterson W."/>
            <person name="Spatafora J.W."/>
        </authorList>
    </citation>
    <scope>NUCLEOTIDE SEQUENCE [LARGE SCALE GENOMIC DNA]</scope>
    <source>
        <strain evidence="2 3">NRBC 100945</strain>
    </source>
</reference>
<protein>
    <submittedName>
        <fullName evidence="2">PX domain-containing protein</fullName>
    </submittedName>
</protein>
<name>A0A2S4KR66_9HYPO</name>
<sequence>MPRYSLPKRPARTARTERLAAITSCAMLGQCRGGAEAVTNGCNEGCGRFRKRSSALVGLRRQPPAIDLTHICAREAGNSRVWAIESCIARISAIPLDPPTSPAMAPANGDKPEGGPANSTMKLPIRTNSSGPAPPPVVALTGKQEHCTCPRELAPRSGGGGCRWRWWWHS</sequence>
<dbReference type="EMBL" id="PKSG01000824">
    <property type="protein sequence ID" value="POR32658.1"/>
    <property type="molecule type" value="Genomic_DNA"/>
</dbReference>
<gene>
    <name evidence="2" type="ORF">TPAR_07161</name>
</gene>
<proteinExistence type="predicted"/>
<evidence type="ECO:0000313" key="2">
    <source>
        <dbReference type="EMBL" id="POR32658.1"/>
    </source>
</evidence>
<dbReference type="AlphaFoldDB" id="A0A2S4KR66"/>
<evidence type="ECO:0000313" key="3">
    <source>
        <dbReference type="Proteomes" id="UP000237481"/>
    </source>
</evidence>